<dbReference type="InterPro" id="IPR018580">
    <property type="entry name" value="Uncharacterised_YfhO"/>
</dbReference>
<evidence type="ECO:0000313" key="2">
    <source>
        <dbReference type="EMBL" id="KRM73422.1"/>
    </source>
</evidence>
<evidence type="ECO:0000313" key="3">
    <source>
        <dbReference type="Proteomes" id="UP000051845"/>
    </source>
</evidence>
<protein>
    <submittedName>
        <fullName evidence="2">Integral membrane protein</fullName>
    </submittedName>
</protein>
<feature type="transmembrane region" description="Helical" evidence="1">
    <location>
        <begin position="439"/>
        <end position="456"/>
    </location>
</feature>
<organism evidence="2 3">
    <name type="scientific">Secundilactobacillus collinoides DSM 20515 = JCM 1123</name>
    <dbReference type="NCBI Taxonomy" id="1423733"/>
    <lineage>
        <taxon>Bacteria</taxon>
        <taxon>Bacillati</taxon>
        <taxon>Bacillota</taxon>
        <taxon>Bacilli</taxon>
        <taxon>Lactobacillales</taxon>
        <taxon>Lactobacillaceae</taxon>
        <taxon>Secundilactobacillus</taxon>
    </lineage>
</organism>
<dbReference type="PANTHER" id="PTHR38454">
    <property type="entry name" value="INTEGRAL MEMBRANE PROTEIN-RELATED"/>
    <property type="match status" value="1"/>
</dbReference>
<evidence type="ECO:0000256" key="1">
    <source>
        <dbReference type="SAM" id="Phobius"/>
    </source>
</evidence>
<dbReference type="PANTHER" id="PTHR38454:SF1">
    <property type="entry name" value="INTEGRAL MEMBRANE PROTEIN"/>
    <property type="match status" value="1"/>
</dbReference>
<comment type="caution">
    <text evidence="2">The sequence shown here is derived from an EMBL/GenBank/DDBJ whole genome shotgun (WGS) entry which is preliminary data.</text>
</comment>
<reference evidence="2 3" key="1">
    <citation type="journal article" date="2015" name="Genome Announc.">
        <title>Expanding the biotechnology potential of lactobacilli through comparative genomics of 213 strains and associated genera.</title>
        <authorList>
            <person name="Sun Z."/>
            <person name="Harris H.M."/>
            <person name="McCann A."/>
            <person name="Guo C."/>
            <person name="Argimon S."/>
            <person name="Zhang W."/>
            <person name="Yang X."/>
            <person name="Jeffery I.B."/>
            <person name="Cooney J.C."/>
            <person name="Kagawa T.F."/>
            <person name="Liu W."/>
            <person name="Song Y."/>
            <person name="Salvetti E."/>
            <person name="Wrobel A."/>
            <person name="Rasinkangas P."/>
            <person name="Parkhill J."/>
            <person name="Rea M.C."/>
            <person name="O'Sullivan O."/>
            <person name="Ritari J."/>
            <person name="Douillard F.P."/>
            <person name="Paul Ross R."/>
            <person name="Yang R."/>
            <person name="Briner A.E."/>
            <person name="Felis G.E."/>
            <person name="de Vos W.M."/>
            <person name="Barrangou R."/>
            <person name="Klaenhammer T.R."/>
            <person name="Caufield P.W."/>
            <person name="Cui Y."/>
            <person name="Zhang H."/>
            <person name="O'Toole P.W."/>
        </authorList>
    </citation>
    <scope>NUCLEOTIDE SEQUENCE [LARGE SCALE GENOMIC DNA]</scope>
    <source>
        <strain evidence="2 3">DSM 20515</strain>
    </source>
</reference>
<keyword evidence="1" id="KW-0812">Transmembrane</keyword>
<feature type="transmembrane region" description="Helical" evidence="1">
    <location>
        <begin position="83"/>
        <end position="101"/>
    </location>
</feature>
<feature type="transmembrane region" description="Helical" evidence="1">
    <location>
        <begin position="996"/>
        <end position="1017"/>
    </location>
</feature>
<feature type="transmembrane region" description="Helical" evidence="1">
    <location>
        <begin position="108"/>
        <end position="130"/>
    </location>
</feature>
<feature type="transmembrane region" description="Helical" evidence="1">
    <location>
        <begin position="354"/>
        <end position="371"/>
    </location>
</feature>
<feature type="transmembrane region" description="Helical" evidence="1">
    <location>
        <begin position="160"/>
        <end position="178"/>
    </location>
</feature>
<dbReference type="STRING" id="33960.TY91_05130"/>
<feature type="transmembrane region" description="Helical" evidence="1">
    <location>
        <begin position="136"/>
        <end position="153"/>
    </location>
</feature>
<dbReference type="EMBL" id="AYYR01000127">
    <property type="protein sequence ID" value="KRM73422.1"/>
    <property type="molecule type" value="Genomic_DNA"/>
</dbReference>
<keyword evidence="1" id="KW-1133">Transmembrane helix</keyword>
<feature type="transmembrane region" description="Helical" evidence="1">
    <location>
        <begin position="184"/>
        <end position="214"/>
    </location>
</feature>
<feature type="transmembrane region" description="Helical" evidence="1">
    <location>
        <begin position="322"/>
        <end position="342"/>
    </location>
</feature>
<dbReference type="AlphaFoldDB" id="A0A0R2B1K2"/>
<feature type="transmembrane region" description="Helical" evidence="1">
    <location>
        <begin position="235"/>
        <end position="259"/>
    </location>
</feature>
<feature type="transmembrane region" description="Helical" evidence="1">
    <location>
        <begin position="383"/>
        <end position="403"/>
    </location>
</feature>
<feature type="transmembrane region" description="Helical" evidence="1">
    <location>
        <begin position="12"/>
        <end position="33"/>
    </location>
</feature>
<name>A0A0R2B1K2_SECCO</name>
<dbReference type="Pfam" id="PF09586">
    <property type="entry name" value="YfhO"/>
    <property type="match status" value="1"/>
</dbReference>
<gene>
    <name evidence="2" type="ORF">FC82_GL001419</name>
</gene>
<proteinExistence type="predicted"/>
<accession>A0A0R2B1K2</accession>
<feature type="transmembrane region" description="Helical" evidence="1">
    <location>
        <begin position="409"/>
        <end position="427"/>
    </location>
</feature>
<dbReference type="Proteomes" id="UP000051845">
    <property type="component" value="Unassembled WGS sequence"/>
</dbReference>
<dbReference type="PATRIC" id="fig|1423733.4.peg.1490"/>
<keyword evidence="1" id="KW-0472">Membrane</keyword>
<sequence length="1026" mass="114308">MVKKAYEKMPVWVVYTILFALIVAVTFGALSSFGASTIWNLDGIAQHYPILKEFYRILHGTAHQSLFSWSWNLGLGANQMTTFAYYVVGDPFSYLIALFPADRIEFGYWVLTIMRLYGVGLAFMVFAGQFRLKRGGTLFGSLIYTFNGFTFYVSFHHPFFLLPLIFFPLLCLFIERIYQGKSPLGLTIVTAFALVSNLYFAYVLGIGAFVFAVIRYFDLRAKHAQSRPISRVIGAFILALVVALLIASVILLPIIIAMIHSSRSGAAIFANGLTTYPQLYYLRLPSSLLNANGTIYYWTVLGLSGLTLIAIIWMMRRFKRYWALNTLVILTALGLLLPQFAAVMNVMSTPSNRWILLAQLVFAVLTAIFIDHLSDLTVADFRWFLGVTLIIIILVWCTNGFIFKTGSHFFMSFGLFLAFLLVFADALLKPAPATRIKPVLLVVITLNLINTGLGFYSSNYSDAPKNEIRTGAAAKWTTNFFDQADQFLKKIDHTFYRTANSSDYYTMPTVGNNLSMLLGTHSISSYYSVQSGAVDSFNRELGNAQTAMNNPTGNVDNRTTMLSLLGVKYLFTRQDDWVNKAPHPYGFSAVKTKSGHAKVFADHPVYQLGNGTGTVVLKNKYALPLAYLQTSQLTAKSFNRLSEPDKEQALLTGVQTSKHISGVAQTTAKPVSKSVAYSVSTTSLPITTLQQAIGYRLDNNTNQSLSAKSVKDADQLSPKEAKQYAAATNLQHPSKTIKRLLKQNQQLITNNQKTNLNGLTTMTSDLLGQRQTYQLTLKHPQRYKNCELYVELSGIHASFADTNERQTLAANRYKMAGTPFTKGQRLNSWRTIVKSPFFDSYDLTVSANHTKTDFTQLGINNMSDYEPKHHLLLNMGYSSRLRKTISLSFTNAQRLTFKDVRIIAVPLGSRYRQQTSTLRAQSLNKLKVTNNYVAGTSSATKGTVLTTSIPYSTGWHLTVDGRQTDTQQVNSGFVGAKIPAGRHKIVLTYETPGLKIGIIASVVGVILLLSGSIWLIIRRRILPNDP</sequence>
<feature type="transmembrane region" description="Helical" evidence="1">
    <location>
        <begin position="295"/>
        <end position="315"/>
    </location>
</feature>